<keyword evidence="2" id="KW-0732">Signal</keyword>
<dbReference type="OrthoDB" id="202537at2759"/>
<dbReference type="AlphaFoldDB" id="M7ULJ2"/>
<dbReference type="PANTHER" id="PTHR42800:SF1">
    <property type="entry name" value="EXOINULINASE INUD (AFU_ORTHOLOGUE AFUA_5G00480)"/>
    <property type="match status" value="1"/>
</dbReference>
<keyword evidence="3" id="KW-0378">Hydrolase</keyword>
<dbReference type="CDD" id="cd18622">
    <property type="entry name" value="GH32_Inu-like"/>
    <property type="match status" value="1"/>
</dbReference>
<reference evidence="9" key="1">
    <citation type="journal article" date="2013" name="Genome Announc.">
        <title>Draft genome sequence of Botrytis cinerea BcDW1, inoculum for noble rot of grape berries.</title>
        <authorList>
            <person name="Blanco-Ulate B."/>
            <person name="Allen G."/>
            <person name="Powell A.L."/>
            <person name="Cantu D."/>
        </authorList>
    </citation>
    <scope>NUCLEOTIDE SEQUENCE [LARGE SCALE GENOMIC DNA]</scope>
    <source>
        <strain evidence="9">BcDW1</strain>
    </source>
</reference>
<dbReference type="SUPFAM" id="SSF49899">
    <property type="entry name" value="Concanavalin A-like lectins/glucanases"/>
    <property type="match status" value="2"/>
</dbReference>
<dbReference type="InterPro" id="IPR013189">
    <property type="entry name" value="Glyco_hydro_32_C"/>
</dbReference>
<feature type="domain" description="Glycosyl hydrolase family 32 C-terminal" evidence="7">
    <location>
        <begin position="893"/>
        <end position="1033"/>
    </location>
</feature>
<name>M7ULJ2_BOTF1</name>
<dbReference type="GO" id="GO:0051670">
    <property type="term" value="F:inulinase activity"/>
    <property type="evidence" value="ECO:0007669"/>
    <property type="project" value="UniProtKB-ARBA"/>
</dbReference>
<dbReference type="GO" id="GO:0005987">
    <property type="term" value="P:sucrose catabolic process"/>
    <property type="evidence" value="ECO:0007669"/>
    <property type="project" value="TreeGrafter"/>
</dbReference>
<sequence length="1039" mass="110888">MKLFLRRDIMEVSGVSGVLECPSLFQLPLNGNEANLKWVLQVGVNPGGPPGTTGSGTLYQLGTFDGTRFTAESGVTQSSPTSTITTPPTETPAPVNSSIIFESFKGTGTYASRGWNATGDLRGASPAQGTLGGQQPVTGYSGNFVNTFINLDATIGTLISPSFNITHKQISFLIGGGNLPGQECINLKIQGQVVRTATGANAEMLIPQSWDVSDLLGQSAVIEIVDSSTSGWGHIMIDEITFSDASPEVSLSRWVDFGPDFYAAVPFNGLSVADRVGIAWMSNWQYASSIPTSPWRGGFTIPRKLSLKTIDDRATLIQQPVANWTSLETVPEYTKSWDTVAEGTQALPLSGKTFDITTTFSDRTSTSSSSQYGLILRATSDLGQQTRVGYNFATKRLFVDRTKSGNVGFDGTFSSTYYAPLAPSSNGQVTLRILLDWSSVEVFGGDGQATLTTQIFPSDNGVDIWLFSTGGDTGGVKLNAKSIGSIYNTSSNPSSSTSSNKSSLVTSSTVSTSTLSSMTISTSPVSTTATISTTLSTTSRASPTPAAPYDFRPTYHFVPDQNWMNEPNGLIKIGSTWHLFFQHNPTGNFWGNINWGHATSTDLINWVHKPVAISDADGIQAFTGTSYYDPSNLSGLGTSVNPPYLAFFTGYFSSSGVQDQRLAYSLDQGTTWTKYSGNPIVSQQQESPHDVTKGLEARDPKAFFHSPTGKWVMILAHGGQNKVTFWTSPDAKSWTWKSDFTSANIPGLPSAITGWEVPDFFELQVDGTTTKKWVLIVTPANGSPATGNGVFGLTGSFDGAVFTADPIDTSTLWLDYGRDFDGAMSWENVPASDGRRIIAAVANSYGTNPPTNTWKGMLSFPRTLKLKQLNGKLQFLQLPVSELDATGTSLTKITNRILAPGQSLLADLHGKALDIRLNFIPAAGSTLSLAVRKGGNEQTLIKYSQSRTELSVDRNASGNTGYDPAAGGIHVAALQADSNGVVHVRVLVDECSVEVYGGEGESVISDLIFPAASSDGLSLTTDGGNVDLRSVEVRAITVF</sequence>
<dbReference type="SUPFAM" id="SSF75005">
    <property type="entry name" value="Arabinanase/levansucrase/invertase"/>
    <property type="match status" value="2"/>
</dbReference>
<dbReference type="GO" id="GO:0005737">
    <property type="term" value="C:cytoplasm"/>
    <property type="evidence" value="ECO:0007669"/>
    <property type="project" value="TreeGrafter"/>
</dbReference>
<keyword evidence="4" id="KW-0326">Glycosidase</keyword>
<evidence type="ECO:0000259" key="6">
    <source>
        <dbReference type="Pfam" id="PF00251"/>
    </source>
</evidence>
<dbReference type="SMART" id="SM00640">
    <property type="entry name" value="Glyco_32"/>
    <property type="match status" value="1"/>
</dbReference>
<dbReference type="InterPro" id="IPR013320">
    <property type="entry name" value="ConA-like_dom_sf"/>
</dbReference>
<dbReference type="EMBL" id="KB707945">
    <property type="protein sequence ID" value="EMR84492.1"/>
    <property type="molecule type" value="Genomic_DNA"/>
</dbReference>
<dbReference type="Gene3D" id="2.60.120.560">
    <property type="entry name" value="Exo-inulinase, domain 1"/>
    <property type="match status" value="2"/>
</dbReference>
<feature type="domain" description="Glycosyl hydrolase family 32 N-terminal" evidence="6">
    <location>
        <begin position="556"/>
        <end position="873"/>
    </location>
</feature>
<evidence type="ECO:0000259" key="7">
    <source>
        <dbReference type="Pfam" id="PF08244"/>
    </source>
</evidence>
<feature type="domain" description="Glycosyl hydrolase family 32 C-terminal" evidence="7">
    <location>
        <begin position="326"/>
        <end position="479"/>
    </location>
</feature>
<evidence type="ECO:0000256" key="2">
    <source>
        <dbReference type="ARBA" id="ARBA00022729"/>
    </source>
</evidence>
<feature type="region of interest" description="Disordered" evidence="5">
    <location>
        <begin position="72"/>
        <end position="92"/>
    </location>
</feature>
<gene>
    <name evidence="8" type="ORF">BcDW1_6875</name>
</gene>
<dbReference type="Pfam" id="PF08244">
    <property type="entry name" value="Glyco_hydro_32C"/>
    <property type="match status" value="2"/>
</dbReference>
<dbReference type="InterPro" id="IPR001362">
    <property type="entry name" value="Glyco_hydro_32"/>
</dbReference>
<organism evidence="8 9">
    <name type="scientific">Botryotinia fuckeliana (strain BcDW1)</name>
    <name type="common">Noble rot fungus</name>
    <name type="synonym">Botrytis cinerea</name>
    <dbReference type="NCBI Taxonomy" id="1290391"/>
    <lineage>
        <taxon>Eukaryota</taxon>
        <taxon>Fungi</taxon>
        <taxon>Dikarya</taxon>
        <taxon>Ascomycota</taxon>
        <taxon>Pezizomycotina</taxon>
        <taxon>Leotiomycetes</taxon>
        <taxon>Helotiales</taxon>
        <taxon>Sclerotiniaceae</taxon>
        <taxon>Botrytis</taxon>
    </lineage>
</organism>
<comment type="similarity">
    <text evidence="1">Belongs to the glycosyl hydrolase 32 family.</text>
</comment>
<dbReference type="InterPro" id="IPR013148">
    <property type="entry name" value="Glyco_hydro_32_N"/>
</dbReference>
<dbReference type="Gene3D" id="2.115.10.20">
    <property type="entry name" value="Glycosyl hydrolase domain, family 43"/>
    <property type="match status" value="3"/>
</dbReference>
<accession>M7ULJ2</accession>
<dbReference type="InterPro" id="IPR023296">
    <property type="entry name" value="Glyco_hydro_beta-prop_sf"/>
</dbReference>
<evidence type="ECO:0000256" key="4">
    <source>
        <dbReference type="ARBA" id="ARBA00023295"/>
    </source>
</evidence>
<proteinExistence type="inferred from homology"/>
<dbReference type="GO" id="GO:0004575">
    <property type="term" value="F:sucrose alpha-glucosidase activity"/>
    <property type="evidence" value="ECO:0007669"/>
    <property type="project" value="TreeGrafter"/>
</dbReference>
<evidence type="ECO:0000256" key="3">
    <source>
        <dbReference type="ARBA" id="ARBA00022801"/>
    </source>
</evidence>
<dbReference type="Pfam" id="PF00251">
    <property type="entry name" value="Glyco_hydro_32N"/>
    <property type="match status" value="2"/>
</dbReference>
<protein>
    <submittedName>
        <fullName evidence="8">Putative inulinase protein</fullName>
    </submittedName>
</protein>
<evidence type="ECO:0000313" key="8">
    <source>
        <dbReference type="EMBL" id="EMR84492.1"/>
    </source>
</evidence>
<evidence type="ECO:0000256" key="1">
    <source>
        <dbReference type="ARBA" id="ARBA00009902"/>
    </source>
</evidence>
<dbReference type="STRING" id="1290391.M7ULJ2"/>
<feature type="compositionally biased region" description="Low complexity" evidence="5">
    <location>
        <begin position="76"/>
        <end position="92"/>
    </location>
</feature>
<dbReference type="FunFam" id="2.60.120.560:FF:000003">
    <property type="entry name" value="Extracellular exo-inulinase inuE"/>
    <property type="match status" value="2"/>
</dbReference>
<dbReference type="HOGENOM" id="CLU_001528_5_0_1"/>
<dbReference type="PANTHER" id="PTHR42800">
    <property type="entry name" value="EXOINULINASE INUD (AFU_ORTHOLOGUE AFUA_5G00480)"/>
    <property type="match status" value="1"/>
</dbReference>
<evidence type="ECO:0000256" key="5">
    <source>
        <dbReference type="SAM" id="MobiDB-lite"/>
    </source>
</evidence>
<feature type="domain" description="Glycosyl hydrolase family 32 N-terminal" evidence="6">
    <location>
        <begin position="245"/>
        <end position="320"/>
    </location>
</feature>
<evidence type="ECO:0000313" key="9">
    <source>
        <dbReference type="Proteomes" id="UP000012045"/>
    </source>
</evidence>
<dbReference type="Proteomes" id="UP000012045">
    <property type="component" value="Unassembled WGS sequence"/>
</dbReference>